<dbReference type="SUPFAM" id="SSF158452">
    <property type="entry name" value="YqcC-like"/>
    <property type="match status" value="1"/>
</dbReference>
<dbReference type="RefSeq" id="WP_321554434.1">
    <property type="nucleotide sequence ID" value="NZ_JAXIVU010000026.1"/>
</dbReference>
<dbReference type="Gene3D" id="1.20.1440.40">
    <property type="entry name" value="YqcC-like"/>
    <property type="match status" value="1"/>
</dbReference>
<sequence>MARQSKVRVLELLSELEAELQALGWWEAQAPSKLALQSQQPFCVDTLEFSQWLQWVLIPRMHSLAMSEDALPSQCAIYEMAEVVYREQLAVVANLLRCLKHIDTTVVASHVLH</sequence>
<feature type="domain" description="YqcC-like" evidence="1">
    <location>
        <begin position="9"/>
        <end position="104"/>
    </location>
</feature>
<dbReference type="Pfam" id="PF04287">
    <property type="entry name" value="DUF446"/>
    <property type="match status" value="1"/>
</dbReference>
<dbReference type="PANTHER" id="PTHR39586">
    <property type="entry name" value="CYTOPLASMIC PROTEIN-RELATED"/>
    <property type="match status" value="1"/>
</dbReference>
<dbReference type="PANTHER" id="PTHR39586:SF1">
    <property type="entry name" value="CYTOPLASMIC PROTEIN"/>
    <property type="match status" value="1"/>
</dbReference>
<dbReference type="PIRSF" id="PIRSF006257">
    <property type="entry name" value="UCP006257"/>
    <property type="match status" value="1"/>
</dbReference>
<evidence type="ECO:0000313" key="3">
    <source>
        <dbReference type="Proteomes" id="UP001294570"/>
    </source>
</evidence>
<accession>A0ABU5GU04</accession>
<organism evidence="2 3">
    <name type="scientific">Denitrificimonas halotolerans</name>
    <dbReference type="NCBI Taxonomy" id="3098930"/>
    <lineage>
        <taxon>Bacteria</taxon>
        <taxon>Pseudomonadati</taxon>
        <taxon>Pseudomonadota</taxon>
        <taxon>Gammaproteobacteria</taxon>
        <taxon>Pseudomonadales</taxon>
        <taxon>Pseudomonadaceae</taxon>
        <taxon>Denitrificimonas</taxon>
    </lineage>
</organism>
<proteinExistence type="predicted"/>
<dbReference type="EMBL" id="JAXIVU010000026">
    <property type="protein sequence ID" value="MDY7220349.1"/>
    <property type="molecule type" value="Genomic_DNA"/>
</dbReference>
<evidence type="ECO:0000259" key="1">
    <source>
        <dbReference type="Pfam" id="PF04287"/>
    </source>
</evidence>
<reference evidence="2 3" key="1">
    <citation type="submission" date="2023-12" db="EMBL/GenBank/DDBJ databases">
        <title>Denitrificimonas halotolerans sp. nov.,a novel species isolated from landfill leachate.</title>
        <authorList>
            <person name="Wang S."/>
        </authorList>
    </citation>
    <scope>NUCLEOTIDE SEQUENCE [LARGE SCALE GENOMIC DNA]</scope>
    <source>
        <strain evidence="2 3">JX-1</strain>
    </source>
</reference>
<protein>
    <submittedName>
        <fullName evidence="2">YqcC family protein</fullName>
    </submittedName>
</protein>
<keyword evidence="3" id="KW-1185">Reference proteome</keyword>
<evidence type="ECO:0000313" key="2">
    <source>
        <dbReference type="EMBL" id="MDY7220349.1"/>
    </source>
</evidence>
<gene>
    <name evidence="2" type="ORF">TOI97_12325</name>
</gene>
<dbReference type="InterPro" id="IPR023376">
    <property type="entry name" value="YqcC-like_dom"/>
</dbReference>
<name>A0ABU5GU04_9GAMM</name>
<dbReference type="InterPro" id="IPR036814">
    <property type="entry name" value="YqcC-like_sf"/>
</dbReference>
<dbReference type="InterPro" id="IPR007384">
    <property type="entry name" value="UCP006257"/>
</dbReference>
<dbReference type="Proteomes" id="UP001294570">
    <property type="component" value="Unassembled WGS sequence"/>
</dbReference>
<comment type="caution">
    <text evidence="2">The sequence shown here is derived from an EMBL/GenBank/DDBJ whole genome shotgun (WGS) entry which is preliminary data.</text>
</comment>